<dbReference type="OMA" id="GDHVMAW"/>
<dbReference type="InterPro" id="IPR001279">
    <property type="entry name" value="Metallo-B-lactamas"/>
</dbReference>
<dbReference type="SMART" id="SM00849">
    <property type="entry name" value="Lactamase_B"/>
    <property type="match status" value="1"/>
</dbReference>
<feature type="domain" description="Metallo-beta-lactamase" evidence="5">
    <location>
        <begin position="34"/>
        <end position="209"/>
    </location>
</feature>
<organism evidence="6 7">
    <name type="scientific">Syncephalastrum racemosum</name>
    <name type="common">Filamentous fungus</name>
    <dbReference type="NCBI Taxonomy" id="13706"/>
    <lineage>
        <taxon>Eukaryota</taxon>
        <taxon>Fungi</taxon>
        <taxon>Fungi incertae sedis</taxon>
        <taxon>Mucoromycota</taxon>
        <taxon>Mucoromycotina</taxon>
        <taxon>Mucoromycetes</taxon>
        <taxon>Mucorales</taxon>
        <taxon>Syncephalastraceae</taxon>
        <taxon>Syncephalastrum</taxon>
    </lineage>
</organism>
<comment type="similarity">
    <text evidence="1">Belongs to the metallo-beta-lactamase superfamily. Glyoxalase II family.</text>
</comment>
<evidence type="ECO:0000256" key="3">
    <source>
        <dbReference type="ARBA" id="ARBA00022801"/>
    </source>
</evidence>
<dbReference type="Proteomes" id="UP000242180">
    <property type="component" value="Unassembled WGS sequence"/>
</dbReference>
<proteinExistence type="inferred from homology"/>
<evidence type="ECO:0000256" key="4">
    <source>
        <dbReference type="ARBA" id="ARBA00022833"/>
    </source>
</evidence>
<dbReference type="GO" id="GO:0044550">
    <property type="term" value="P:secondary metabolite biosynthetic process"/>
    <property type="evidence" value="ECO:0007669"/>
    <property type="project" value="TreeGrafter"/>
</dbReference>
<evidence type="ECO:0000256" key="2">
    <source>
        <dbReference type="ARBA" id="ARBA00022723"/>
    </source>
</evidence>
<sequence>MAAPSLVTLPNFSRLSERVWRVLGLNPGKFTLQGTNTYLVGTGAKKYLIDSGQGEAGYVPLLEQSLKAISPEAYISDIIVTHAHPDHFGGLKDILQSSLNKKGEIRIHKYPGAPMRLSEEQRVMPADLAVLPLKDSQVFEIDDQTTLQVVHTPGHTSDHCAFLLKEEQGLFTADCVLGHGTAVFEDLYTYLNGLRRLITLNPQRLYPGHGEVIEQGVKKIEEYIKHREEREQQLIELLKKPQDGGRKQWTPLEICSHIYKDYPENLHLPAARGIILNLQKLEKEGRAKMEGGSSDIANPADLLNKEWAWVNSNL</sequence>
<dbReference type="PANTHER" id="PTHR23131:SF0">
    <property type="entry name" value="ENDORIBONUCLEASE LACTB2"/>
    <property type="match status" value="1"/>
</dbReference>
<evidence type="ECO:0000259" key="5">
    <source>
        <dbReference type="SMART" id="SM00849"/>
    </source>
</evidence>
<name>A0A1X2HEM1_SYNRA</name>
<evidence type="ECO:0000313" key="6">
    <source>
        <dbReference type="EMBL" id="ORY97368.1"/>
    </source>
</evidence>
<keyword evidence="7" id="KW-1185">Reference proteome</keyword>
<evidence type="ECO:0000256" key="1">
    <source>
        <dbReference type="ARBA" id="ARBA00006759"/>
    </source>
</evidence>
<dbReference type="InterPro" id="IPR036388">
    <property type="entry name" value="WH-like_DNA-bd_sf"/>
</dbReference>
<dbReference type="EMBL" id="MCGN01000004">
    <property type="protein sequence ID" value="ORY97368.1"/>
    <property type="molecule type" value="Genomic_DNA"/>
</dbReference>
<evidence type="ECO:0000313" key="7">
    <source>
        <dbReference type="Proteomes" id="UP000242180"/>
    </source>
</evidence>
<dbReference type="STRING" id="13706.A0A1X2HEM1"/>
<dbReference type="OrthoDB" id="17458at2759"/>
<gene>
    <name evidence="6" type="ORF">BCR43DRAFT_438731</name>
</gene>
<dbReference type="InterPro" id="IPR050662">
    <property type="entry name" value="Sec-metab_biosynth-thioest"/>
</dbReference>
<protein>
    <submittedName>
        <fullName evidence="6">Beta-lactamase-like protein</fullName>
    </submittedName>
</protein>
<dbReference type="Pfam" id="PF00753">
    <property type="entry name" value="Lactamase_B"/>
    <property type="match status" value="1"/>
</dbReference>
<dbReference type="AlphaFoldDB" id="A0A1X2HEM1"/>
<dbReference type="SUPFAM" id="SSF56281">
    <property type="entry name" value="Metallo-hydrolase/oxidoreductase"/>
    <property type="match status" value="1"/>
</dbReference>
<dbReference type="FunFam" id="3.60.15.10:FF:000041">
    <property type="entry name" value="Metallo-beta-lactamase domain protein"/>
    <property type="match status" value="1"/>
</dbReference>
<dbReference type="GO" id="GO:0046872">
    <property type="term" value="F:metal ion binding"/>
    <property type="evidence" value="ECO:0007669"/>
    <property type="project" value="UniProtKB-KW"/>
</dbReference>
<dbReference type="InterPro" id="IPR041516">
    <property type="entry name" value="LACTB2_WH"/>
</dbReference>
<dbReference type="CDD" id="cd07722">
    <property type="entry name" value="LACTB2-like_MBL-fold"/>
    <property type="match status" value="1"/>
</dbReference>
<comment type="caution">
    <text evidence="6">The sequence shown here is derived from an EMBL/GenBank/DDBJ whole genome shotgun (WGS) entry which is preliminary data.</text>
</comment>
<dbReference type="PANTHER" id="PTHR23131">
    <property type="entry name" value="ENDORIBONUCLEASE LACTB2"/>
    <property type="match status" value="1"/>
</dbReference>
<dbReference type="Gene3D" id="3.60.15.10">
    <property type="entry name" value="Ribonuclease Z/Hydroxyacylglutathione hydrolase-like"/>
    <property type="match status" value="1"/>
</dbReference>
<dbReference type="InParanoid" id="A0A1X2HEM1"/>
<dbReference type="InterPro" id="IPR047921">
    <property type="entry name" value="LACTB2-like_MBL-fold"/>
</dbReference>
<keyword evidence="2" id="KW-0479">Metal-binding</keyword>
<reference evidence="6 7" key="1">
    <citation type="submission" date="2016-07" db="EMBL/GenBank/DDBJ databases">
        <title>Pervasive Adenine N6-methylation of Active Genes in Fungi.</title>
        <authorList>
            <consortium name="DOE Joint Genome Institute"/>
            <person name="Mondo S.J."/>
            <person name="Dannebaum R.O."/>
            <person name="Kuo R.C."/>
            <person name="Labutti K."/>
            <person name="Haridas S."/>
            <person name="Kuo A."/>
            <person name="Salamov A."/>
            <person name="Ahrendt S.R."/>
            <person name="Lipzen A."/>
            <person name="Sullivan W."/>
            <person name="Andreopoulos W.B."/>
            <person name="Clum A."/>
            <person name="Lindquist E."/>
            <person name="Daum C."/>
            <person name="Ramamoorthy G.K."/>
            <person name="Gryganskyi A."/>
            <person name="Culley D."/>
            <person name="Magnuson J.K."/>
            <person name="James T.Y."/>
            <person name="O'Malley M.A."/>
            <person name="Stajich J.E."/>
            <person name="Spatafora J.W."/>
            <person name="Visel A."/>
            <person name="Grigoriev I.V."/>
        </authorList>
    </citation>
    <scope>NUCLEOTIDE SEQUENCE [LARGE SCALE GENOMIC DNA]</scope>
    <source>
        <strain evidence="6 7">NRRL 2496</strain>
    </source>
</reference>
<dbReference type="Gene3D" id="1.10.10.10">
    <property type="entry name" value="Winged helix-like DNA-binding domain superfamily/Winged helix DNA-binding domain"/>
    <property type="match status" value="1"/>
</dbReference>
<dbReference type="GO" id="GO:0016787">
    <property type="term" value="F:hydrolase activity"/>
    <property type="evidence" value="ECO:0007669"/>
    <property type="project" value="UniProtKB-KW"/>
</dbReference>
<keyword evidence="3" id="KW-0378">Hydrolase</keyword>
<keyword evidence="4" id="KW-0862">Zinc</keyword>
<dbReference type="InterPro" id="IPR036866">
    <property type="entry name" value="RibonucZ/Hydroxyglut_hydro"/>
</dbReference>
<accession>A0A1X2HEM1</accession>
<dbReference type="Pfam" id="PF17778">
    <property type="entry name" value="WHD_BLACT"/>
    <property type="match status" value="1"/>
</dbReference>